<keyword evidence="1" id="KW-0812">Transmembrane</keyword>
<keyword evidence="1" id="KW-1133">Transmembrane helix</keyword>
<dbReference type="Proteomes" id="UP000184671">
    <property type="component" value="Unassembled WGS sequence"/>
</dbReference>
<dbReference type="RefSeq" id="WP_074369356.1">
    <property type="nucleotide sequence ID" value="NZ_FMID01000024.1"/>
</dbReference>
<protein>
    <submittedName>
        <fullName evidence="2">Uncharacterized protein</fullName>
    </submittedName>
</protein>
<evidence type="ECO:0000313" key="3">
    <source>
        <dbReference type="Proteomes" id="UP000184671"/>
    </source>
</evidence>
<keyword evidence="1" id="KW-0472">Membrane</keyword>
<evidence type="ECO:0000256" key="1">
    <source>
        <dbReference type="SAM" id="Phobius"/>
    </source>
</evidence>
<gene>
    <name evidence="2" type="ORF">L21_0961</name>
</gene>
<sequence length="150" mass="16587">MEKNQKIILATAALITLGLLFIEPFFALIALVFVLVLLMSFHIMEDTMSYPLVTAELSEDAREIIVINTGTARAQKIHVALVPLDIEFEVASLDPDEESGFSLPSMVLEAKAVVTYENAEGQRFQRSYSLTALGAGRDPTEPLFPIFGRR</sequence>
<name>A0A1M4MJH4_9EURY</name>
<dbReference type="EMBL" id="FMID01000024">
    <property type="protein sequence ID" value="SCL75071.1"/>
    <property type="molecule type" value="Genomic_DNA"/>
</dbReference>
<accession>A0A1M4MJH4</accession>
<feature type="transmembrane region" description="Helical" evidence="1">
    <location>
        <begin position="7"/>
        <end position="39"/>
    </location>
</feature>
<organism evidence="2 3">
    <name type="scientific">Methanoculleus chikugoensis</name>
    <dbReference type="NCBI Taxonomy" id="118126"/>
    <lineage>
        <taxon>Archaea</taxon>
        <taxon>Methanobacteriati</taxon>
        <taxon>Methanobacteriota</taxon>
        <taxon>Stenosarchaea group</taxon>
        <taxon>Methanomicrobia</taxon>
        <taxon>Methanomicrobiales</taxon>
        <taxon>Methanomicrobiaceae</taxon>
        <taxon>Methanoculleus</taxon>
    </lineage>
</organism>
<evidence type="ECO:0000313" key="2">
    <source>
        <dbReference type="EMBL" id="SCL75071.1"/>
    </source>
</evidence>
<dbReference type="OrthoDB" id="118141at2157"/>
<proteinExistence type="predicted"/>
<reference evidence="2 3" key="1">
    <citation type="submission" date="2016-08" db="EMBL/GenBank/DDBJ databases">
        <authorList>
            <person name="Seilhamer J.J."/>
        </authorList>
    </citation>
    <scope>NUCLEOTIDE SEQUENCE [LARGE SCALE GENOMIC DNA]</scope>
    <source>
        <strain evidence="2">L21-II-0</strain>
    </source>
</reference>
<dbReference type="AlphaFoldDB" id="A0A1M4MJH4"/>